<evidence type="ECO:0000256" key="5">
    <source>
        <dbReference type="ARBA" id="ARBA00022842"/>
    </source>
</evidence>
<evidence type="ECO:0000256" key="7">
    <source>
        <dbReference type="ARBA" id="ARBA00023277"/>
    </source>
</evidence>
<dbReference type="SFLD" id="SFLDG01135">
    <property type="entry name" value="C1.5.6:_HAD__Beta-PGM__Phospha"/>
    <property type="match status" value="1"/>
</dbReference>
<evidence type="ECO:0000256" key="6">
    <source>
        <dbReference type="ARBA" id="ARBA00023235"/>
    </source>
</evidence>
<keyword evidence="3" id="KW-0597">Phosphoprotein</keyword>
<dbReference type="Pfam" id="PF00702">
    <property type="entry name" value="Hydrolase"/>
    <property type="match status" value="1"/>
</dbReference>
<dbReference type="Gene3D" id="1.10.150.240">
    <property type="entry name" value="Putative phosphatase, domain 2"/>
    <property type="match status" value="1"/>
</dbReference>
<dbReference type="Gene3D" id="3.40.50.1000">
    <property type="entry name" value="HAD superfamily/HAD-like"/>
    <property type="match status" value="1"/>
</dbReference>
<comment type="caution">
    <text evidence="11">The sequence shown here is derived from an EMBL/GenBank/DDBJ whole genome shotgun (WGS) entry which is preliminary data.</text>
</comment>
<dbReference type="PANTHER" id="PTHR46193:SF18">
    <property type="entry name" value="HEXITOL PHOSPHATASE B"/>
    <property type="match status" value="1"/>
</dbReference>
<dbReference type="NCBIfam" id="TIGR01509">
    <property type="entry name" value="HAD-SF-IA-v3"/>
    <property type="match status" value="1"/>
</dbReference>
<reference evidence="12" key="1">
    <citation type="journal article" date="2019" name="Int. J. Syst. Evol. Microbiol.">
        <title>The Global Catalogue of Microorganisms (GCM) 10K type strain sequencing project: providing services to taxonomists for standard genome sequencing and annotation.</title>
        <authorList>
            <consortium name="The Broad Institute Genomics Platform"/>
            <consortium name="The Broad Institute Genome Sequencing Center for Infectious Disease"/>
            <person name="Wu L."/>
            <person name="Ma J."/>
        </authorList>
    </citation>
    <scope>NUCLEOTIDE SEQUENCE [LARGE SCALE GENOMIC DNA]</scope>
    <source>
        <strain evidence="12">KCTC 22209</strain>
    </source>
</reference>
<evidence type="ECO:0000256" key="3">
    <source>
        <dbReference type="ARBA" id="ARBA00022553"/>
    </source>
</evidence>
<dbReference type="InterPro" id="IPR051600">
    <property type="entry name" value="Beta-PGM-like"/>
</dbReference>
<comment type="similarity">
    <text evidence="2">Belongs to the HAD-like hydrolase superfamily. CbbY/CbbZ/Gph/YieH family.</text>
</comment>
<dbReference type="CDD" id="cd02598">
    <property type="entry name" value="HAD_BPGM"/>
    <property type="match status" value="1"/>
</dbReference>
<evidence type="ECO:0000256" key="2">
    <source>
        <dbReference type="ARBA" id="ARBA00006171"/>
    </source>
</evidence>
<name>A0ABW5Z2N4_9SPHI</name>
<comment type="cofactor">
    <cofactor evidence="1">
        <name>Mg(2+)</name>
        <dbReference type="ChEBI" id="CHEBI:18420"/>
    </cofactor>
</comment>
<dbReference type="InterPro" id="IPR023198">
    <property type="entry name" value="PGP-like_dom2"/>
</dbReference>
<keyword evidence="5" id="KW-0460">Magnesium</keyword>
<sequence length="215" mass="23548">MKSALDLLKEIKGVIFDLDGVLVDTAVFHFQAWKRLAQELGSDFTEIENEQLKGVSRIASLEKILNWAGVDASESEKIEMAERKNRWYLDLVEQMKADEILPGSLELLHWLKKNGYQVALGSASKNAPLILEKTGMISFFDVLVDGNSVSLSKPNPEVFLKAARDLKLLPEVCLVFEDAQAGVDAARAAGMSVIGIGSNLNGTDLSISSLEEVLN</sequence>
<keyword evidence="6 11" id="KW-0413">Isomerase</keyword>
<evidence type="ECO:0000256" key="10">
    <source>
        <dbReference type="ARBA" id="ARBA00044991"/>
    </source>
</evidence>
<evidence type="ECO:0000256" key="8">
    <source>
        <dbReference type="ARBA" id="ARBA00044926"/>
    </source>
</evidence>
<dbReference type="NCBIfam" id="TIGR01990">
    <property type="entry name" value="bPGM"/>
    <property type="match status" value="1"/>
</dbReference>
<dbReference type="PRINTS" id="PR00413">
    <property type="entry name" value="HADHALOGNASE"/>
</dbReference>
<keyword evidence="4" id="KW-0479">Metal-binding</keyword>
<dbReference type="RefSeq" id="WP_380924444.1">
    <property type="nucleotide sequence ID" value="NZ_JBHUPE010000020.1"/>
</dbReference>
<evidence type="ECO:0000256" key="1">
    <source>
        <dbReference type="ARBA" id="ARBA00001946"/>
    </source>
</evidence>
<protein>
    <recommendedName>
        <fullName evidence="10">Beta-phosphoglucomutase</fullName>
        <ecNumber evidence="9">5.4.2.6</ecNumber>
    </recommendedName>
</protein>
<dbReference type="InterPro" id="IPR010972">
    <property type="entry name" value="Beta-PGM"/>
</dbReference>
<dbReference type="PANTHER" id="PTHR46193">
    <property type="entry name" value="6-PHOSPHOGLUCONATE PHOSPHATASE"/>
    <property type="match status" value="1"/>
</dbReference>
<proteinExistence type="inferred from homology"/>
<evidence type="ECO:0000256" key="4">
    <source>
        <dbReference type="ARBA" id="ARBA00022723"/>
    </source>
</evidence>
<organism evidence="11 12">
    <name type="scientific">Sphingobacterium anhuiense</name>
    <dbReference type="NCBI Taxonomy" id="493780"/>
    <lineage>
        <taxon>Bacteria</taxon>
        <taxon>Pseudomonadati</taxon>
        <taxon>Bacteroidota</taxon>
        <taxon>Sphingobacteriia</taxon>
        <taxon>Sphingobacteriales</taxon>
        <taxon>Sphingobacteriaceae</taxon>
        <taxon>Sphingobacterium</taxon>
    </lineage>
</organism>
<dbReference type="SUPFAM" id="SSF56784">
    <property type="entry name" value="HAD-like"/>
    <property type="match status" value="1"/>
</dbReference>
<dbReference type="InterPro" id="IPR036412">
    <property type="entry name" value="HAD-like_sf"/>
</dbReference>
<gene>
    <name evidence="11" type="primary">pgmB</name>
    <name evidence="11" type="ORF">ACFS6I_24430</name>
</gene>
<comment type="catalytic activity">
    <reaction evidence="8">
        <text>beta-D-glucose 1-phosphate = beta-D-glucose 6-phosphate</text>
        <dbReference type="Rhea" id="RHEA:20113"/>
        <dbReference type="ChEBI" id="CHEBI:57684"/>
        <dbReference type="ChEBI" id="CHEBI:58247"/>
        <dbReference type="EC" id="5.4.2.6"/>
    </reaction>
</comment>
<keyword evidence="7" id="KW-0119">Carbohydrate metabolism</keyword>
<accession>A0ABW5Z2N4</accession>
<evidence type="ECO:0000313" key="12">
    <source>
        <dbReference type="Proteomes" id="UP001597509"/>
    </source>
</evidence>
<dbReference type="SFLD" id="SFLDG01129">
    <property type="entry name" value="C1.5:_HAD__Beta-PGM__Phosphata"/>
    <property type="match status" value="1"/>
</dbReference>
<keyword evidence="12" id="KW-1185">Reference proteome</keyword>
<dbReference type="EC" id="5.4.2.6" evidence="9"/>
<dbReference type="InterPro" id="IPR006439">
    <property type="entry name" value="HAD-SF_hydro_IA"/>
</dbReference>
<dbReference type="GO" id="GO:0008801">
    <property type="term" value="F:beta-phosphoglucomutase activity"/>
    <property type="evidence" value="ECO:0007669"/>
    <property type="project" value="UniProtKB-EC"/>
</dbReference>
<dbReference type="InterPro" id="IPR023214">
    <property type="entry name" value="HAD_sf"/>
</dbReference>
<evidence type="ECO:0000256" key="9">
    <source>
        <dbReference type="ARBA" id="ARBA00044968"/>
    </source>
</evidence>
<evidence type="ECO:0000313" key="11">
    <source>
        <dbReference type="EMBL" id="MFD2907094.1"/>
    </source>
</evidence>
<dbReference type="EMBL" id="JBHUPE010000020">
    <property type="protein sequence ID" value="MFD2907094.1"/>
    <property type="molecule type" value="Genomic_DNA"/>
</dbReference>
<dbReference type="Proteomes" id="UP001597509">
    <property type="component" value="Unassembled WGS sequence"/>
</dbReference>
<dbReference type="InterPro" id="IPR010976">
    <property type="entry name" value="B-phosphoglucomutase_hydrolase"/>
</dbReference>
<dbReference type="NCBIfam" id="TIGR02009">
    <property type="entry name" value="PGMB-YQAB-SF"/>
    <property type="match status" value="1"/>
</dbReference>
<dbReference type="SFLD" id="SFLDS00003">
    <property type="entry name" value="Haloacid_Dehalogenase"/>
    <property type="match status" value="1"/>
</dbReference>